<accession>A0A8S5LWT0</accession>
<evidence type="ECO:0000259" key="1">
    <source>
        <dbReference type="Pfam" id="PF09524"/>
    </source>
</evidence>
<dbReference type="NCBIfam" id="TIGR02220">
    <property type="entry name" value="phg_TIGR02220"/>
    <property type="match status" value="1"/>
</dbReference>
<feature type="domain" description="Phage conserved hypothetical protein C-terminal" evidence="1">
    <location>
        <begin position="167"/>
        <end position="239"/>
    </location>
</feature>
<sequence length="263" mass="30348">MAERRMFSKTIVLSDDFLDMPMSTRILYFTFGMVADDDGFVNNPRSIMRQISATNDDLKILLAKRYIILFESGVIVIRHWRLHNYIQKDRYKPSKCLAEKELISVDENGLYTECIQDVSKMDTQDRLELETELSKDKRYIVEQNSTLPPSLPDEKLPEKPGAPYQEVIDCLNRNAGTHYKATSKATQRLIHARLQEGFTLEDFKIVIQDRCLKWTGDPKMVTYLRPETLFGTKFEGYLNAARREVEASGANTGPSEPRYGVYL</sequence>
<dbReference type="InterPro" id="IPR011741">
    <property type="entry name" value="Phg_2220_C"/>
</dbReference>
<evidence type="ECO:0000313" key="2">
    <source>
        <dbReference type="EMBL" id="DAD74368.1"/>
    </source>
</evidence>
<proteinExistence type="predicted"/>
<name>A0A8S5LWT0_9CAUD</name>
<dbReference type="Pfam" id="PF09524">
    <property type="entry name" value="Phg_2220_C"/>
    <property type="match status" value="1"/>
</dbReference>
<reference evidence="2" key="1">
    <citation type="journal article" date="2021" name="Proc. Natl. Acad. Sci. U.S.A.">
        <title>A Catalog of Tens of Thousands of Viruses from Human Metagenomes Reveals Hidden Associations with Chronic Diseases.</title>
        <authorList>
            <person name="Tisza M.J."/>
            <person name="Buck C.B."/>
        </authorList>
    </citation>
    <scope>NUCLEOTIDE SEQUENCE</scope>
    <source>
        <strain evidence="2">Ct3pR10</strain>
    </source>
</reference>
<protein>
    <submittedName>
        <fullName evidence="2">Replisome organizer</fullName>
    </submittedName>
</protein>
<dbReference type="EMBL" id="BK014759">
    <property type="protein sequence ID" value="DAD74368.1"/>
    <property type="molecule type" value="Genomic_DNA"/>
</dbReference>
<organism evidence="2">
    <name type="scientific">Siphoviridae sp. ct3pR10</name>
    <dbReference type="NCBI Taxonomy" id="2826284"/>
    <lineage>
        <taxon>Viruses</taxon>
        <taxon>Duplodnaviria</taxon>
        <taxon>Heunggongvirae</taxon>
        <taxon>Uroviricota</taxon>
        <taxon>Caudoviricetes</taxon>
    </lineage>
</organism>